<sequence>MSQKRIVTRSDFDGLLCAVLLKKVEDIGEIKFVHPKDVQDGIVEITANDILANIPFDPRCHLCFDHHSSEASRIADDPKRILLMAPSAARVIYDHYGAEKFPGMKGLVESADRVDSADLEMEDVTDAKGWILLGFIMDPRTGLGRFRHFKISNYQLMMNMVDLIGQHSVEEILALPDVKERVDFYLKQNEEFKNSLPNFSKVDGNVVVSDIRNLEVVPIANRFLVYTVYPQCNVNLWVAWGFKKQNVAVATGYSIFNKTCQTDIGELMSEYGGGGHKAAGTCQLDTDKADAQISEIVDKLKAKG</sequence>
<name>A0A382NJM1_9ZZZZ</name>
<protein>
    <recommendedName>
        <fullName evidence="2">DHHA1 domain-containing protein</fullName>
    </recommendedName>
</protein>
<dbReference type="InterPro" id="IPR038763">
    <property type="entry name" value="DHH_sf"/>
</dbReference>
<accession>A0A382NJM1</accession>
<proteinExistence type="predicted"/>
<dbReference type="AlphaFoldDB" id="A0A382NJM1"/>
<evidence type="ECO:0000313" key="1">
    <source>
        <dbReference type="EMBL" id="SVC60880.1"/>
    </source>
</evidence>
<dbReference type="SUPFAM" id="SSF64182">
    <property type="entry name" value="DHH phosphoesterases"/>
    <property type="match status" value="1"/>
</dbReference>
<dbReference type="InterPro" id="IPR016877">
    <property type="entry name" value="UCP028235"/>
</dbReference>
<dbReference type="PIRSF" id="PIRSF028235">
    <property type="entry name" value="UCP028235"/>
    <property type="match status" value="1"/>
</dbReference>
<gene>
    <name evidence="1" type="ORF">METZ01_LOCUS313734</name>
</gene>
<reference evidence="1" key="1">
    <citation type="submission" date="2018-05" db="EMBL/GenBank/DDBJ databases">
        <authorList>
            <person name="Lanie J.A."/>
            <person name="Ng W.-L."/>
            <person name="Kazmierczak K.M."/>
            <person name="Andrzejewski T.M."/>
            <person name="Davidsen T.M."/>
            <person name="Wayne K.J."/>
            <person name="Tettelin H."/>
            <person name="Glass J.I."/>
            <person name="Rusch D."/>
            <person name="Podicherti R."/>
            <person name="Tsui H.-C.T."/>
            <person name="Winkler M.E."/>
        </authorList>
    </citation>
    <scope>NUCLEOTIDE SEQUENCE</scope>
</reference>
<evidence type="ECO:0008006" key="2">
    <source>
        <dbReference type="Google" id="ProtNLM"/>
    </source>
</evidence>
<organism evidence="1">
    <name type="scientific">marine metagenome</name>
    <dbReference type="NCBI Taxonomy" id="408172"/>
    <lineage>
        <taxon>unclassified sequences</taxon>
        <taxon>metagenomes</taxon>
        <taxon>ecological metagenomes</taxon>
    </lineage>
</organism>
<dbReference type="EMBL" id="UINC01100660">
    <property type="protein sequence ID" value="SVC60880.1"/>
    <property type="molecule type" value="Genomic_DNA"/>
</dbReference>